<reference evidence="3 4" key="1">
    <citation type="submission" date="2019-08" db="EMBL/GenBank/DDBJ databases">
        <title>Deep-cultivation of Planctomycetes and their phenomic and genomic characterization uncovers novel biology.</title>
        <authorList>
            <person name="Wiegand S."/>
            <person name="Jogler M."/>
            <person name="Boedeker C."/>
            <person name="Pinto D."/>
            <person name="Vollmers J."/>
            <person name="Rivas-Marin E."/>
            <person name="Kohn T."/>
            <person name="Peeters S.H."/>
            <person name="Heuer A."/>
            <person name="Rast P."/>
            <person name="Oberbeckmann S."/>
            <person name="Bunk B."/>
            <person name="Jeske O."/>
            <person name="Meyerdierks A."/>
            <person name="Storesund J.E."/>
            <person name="Kallscheuer N."/>
            <person name="Luecker S."/>
            <person name="Lage O.M."/>
            <person name="Pohl T."/>
            <person name="Merkel B.J."/>
            <person name="Hornburger P."/>
            <person name="Mueller R.-W."/>
            <person name="Bruemmer F."/>
            <person name="Labrenz M."/>
            <person name="Spormann A.M."/>
            <person name="Op Den Camp H."/>
            <person name="Overmann J."/>
            <person name="Amann R."/>
            <person name="Jetten M.S.M."/>
            <person name="Mascher T."/>
            <person name="Medema M.H."/>
            <person name="Devos D.P."/>
            <person name="Kaster A.-K."/>
            <person name="Ovreas L."/>
            <person name="Rohde M."/>
            <person name="Galperin M.Y."/>
            <person name="Jogler C."/>
        </authorList>
    </citation>
    <scope>NUCLEOTIDE SEQUENCE [LARGE SCALE GENOMIC DNA]</scope>
    <source>
        <strain evidence="3 4">LF1</strain>
    </source>
</reference>
<feature type="compositionally biased region" description="Acidic residues" evidence="1">
    <location>
        <begin position="407"/>
        <end position="424"/>
    </location>
</feature>
<comment type="caution">
    <text evidence="3">The sequence shown here is derived from an EMBL/GenBank/DDBJ whole genome shotgun (WGS) entry which is preliminary data.</text>
</comment>
<feature type="transmembrane region" description="Helical" evidence="2">
    <location>
        <begin position="193"/>
        <end position="211"/>
    </location>
</feature>
<feature type="region of interest" description="Disordered" evidence="1">
    <location>
        <begin position="305"/>
        <end position="477"/>
    </location>
</feature>
<evidence type="ECO:0000313" key="4">
    <source>
        <dbReference type="Proteomes" id="UP000322699"/>
    </source>
</evidence>
<keyword evidence="4" id="KW-1185">Reference proteome</keyword>
<feature type="transmembrane region" description="Helical" evidence="2">
    <location>
        <begin position="218"/>
        <end position="243"/>
    </location>
</feature>
<keyword evidence="2" id="KW-1133">Transmembrane helix</keyword>
<dbReference type="OrthoDB" id="246483at2"/>
<evidence type="ECO:0000313" key="3">
    <source>
        <dbReference type="EMBL" id="KAA1260108.1"/>
    </source>
</evidence>
<keyword evidence="2" id="KW-0812">Transmembrane</keyword>
<dbReference type="RefSeq" id="WP_068267455.1">
    <property type="nucleotide sequence ID" value="NZ_LWSK01000207.1"/>
</dbReference>
<gene>
    <name evidence="3" type="ORF">LF1_26470</name>
</gene>
<name>A0A5B1CFY4_9BACT</name>
<keyword evidence="2" id="KW-0472">Membrane</keyword>
<feature type="region of interest" description="Disordered" evidence="1">
    <location>
        <begin position="16"/>
        <end position="36"/>
    </location>
</feature>
<feature type="compositionally biased region" description="Low complexity" evidence="1">
    <location>
        <begin position="425"/>
        <end position="443"/>
    </location>
</feature>
<feature type="compositionally biased region" description="Basic residues" evidence="1">
    <location>
        <begin position="462"/>
        <end position="477"/>
    </location>
</feature>
<feature type="transmembrane region" description="Helical" evidence="2">
    <location>
        <begin position="70"/>
        <end position="90"/>
    </location>
</feature>
<accession>A0A5B1CFY4</accession>
<feature type="transmembrane region" description="Helical" evidence="2">
    <location>
        <begin position="156"/>
        <end position="173"/>
    </location>
</feature>
<feature type="compositionally biased region" description="Basic and acidic residues" evidence="1">
    <location>
        <begin position="360"/>
        <end position="370"/>
    </location>
</feature>
<proteinExistence type="predicted"/>
<dbReference type="AlphaFoldDB" id="A0A5B1CFY4"/>
<feature type="transmembrane region" description="Helical" evidence="2">
    <location>
        <begin position="118"/>
        <end position="135"/>
    </location>
</feature>
<sequence length="477" mass="53335">MSSTRSTNDRRRRVLYAAHHDDSGSSTAASRREVERLREARRPTAIYGERVQRRLQSRWFSVVPIGRRTFISVASAIMGLTVLLVLLHYLSVTWPRLAYAPDVSRPLRLDRADSFGRWYLSMLLAASSGAAFLTYQLRRYRLDDYRGQYRLWRTMLLVLAFASVGVAVSLVQWTGSLIDAALGQRAALAGADWVRLLISMGGMVLVLRLIAETYRSRFSLVALLVAVAAFVFPEAAGWNLFVIDSPIKWSAITSAPLIGCTALFLSLAAYLRLLYREVCEIESGPSLREQLSNLKLFAARSDLEDPVADEEEAKPKKAAKPAVAEKEEPAAPAEPKTRWWHRRKKQSEDSEVDESAAEQPKVERQQKTKPSEPAAVEESDEESPPAEEPKKRRFGLGGFSKRKPSEEAEEEETIAAESAVDESSNESASSQNSTPQPSSSGASSEDHIDPDTIDWDSLSKTERRRLRKQVKRQNRAA</sequence>
<evidence type="ECO:0000256" key="2">
    <source>
        <dbReference type="SAM" id="Phobius"/>
    </source>
</evidence>
<organism evidence="3 4">
    <name type="scientific">Rubripirellula obstinata</name>
    <dbReference type="NCBI Taxonomy" id="406547"/>
    <lineage>
        <taxon>Bacteria</taxon>
        <taxon>Pseudomonadati</taxon>
        <taxon>Planctomycetota</taxon>
        <taxon>Planctomycetia</taxon>
        <taxon>Pirellulales</taxon>
        <taxon>Pirellulaceae</taxon>
        <taxon>Rubripirellula</taxon>
    </lineage>
</organism>
<feature type="transmembrane region" description="Helical" evidence="2">
    <location>
        <begin position="249"/>
        <end position="271"/>
    </location>
</feature>
<evidence type="ECO:0000256" key="1">
    <source>
        <dbReference type="SAM" id="MobiDB-lite"/>
    </source>
</evidence>
<dbReference type="EMBL" id="VRLW01000001">
    <property type="protein sequence ID" value="KAA1260108.1"/>
    <property type="molecule type" value="Genomic_DNA"/>
</dbReference>
<dbReference type="Proteomes" id="UP000322699">
    <property type="component" value="Unassembled WGS sequence"/>
</dbReference>
<feature type="compositionally biased region" description="Acidic residues" evidence="1">
    <location>
        <begin position="375"/>
        <end position="385"/>
    </location>
</feature>
<protein>
    <submittedName>
        <fullName evidence="3">Uncharacterized protein</fullName>
    </submittedName>
</protein>